<keyword evidence="3" id="KW-1185">Reference proteome</keyword>
<dbReference type="PANTHER" id="PTHR32387:SF0">
    <property type="entry name" value="PROTEIN NO VEIN"/>
    <property type="match status" value="1"/>
</dbReference>
<evidence type="ECO:0000313" key="3">
    <source>
        <dbReference type="Proteomes" id="UP000235371"/>
    </source>
</evidence>
<name>A0A2J6SXE1_9HELO</name>
<dbReference type="InterPro" id="IPR052957">
    <property type="entry name" value="Auxin_embryo_med"/>
</dbReference>
<dbReference type="EMBL" id="KZ613855">
    <property type="protein sequence ID" value="PMD55411.1"/>
    <property type="molecule type" value="Genomic_DNA"/>
</dbReference>
<dbReference type="STRING" id="1095630.A0A2J6SXE1"/>
<sequence length="1582" mass="177770">MPTNDLISSAEAQQLVQRIARGYGWISQRARDASDQEALEAIDMLQESLGIAVRTLATNLYKSQARFVFELIQNAEDNDYRRAISSGAEPYIKFTVYRNKIVIDSNEDGFTTENVVAICKVGQSTKKRAGAQQYIGEKGIGFKSVFMVASKVHIQSGPFSFFFEHPPGARGMGLVTPVWEPAEVALPNPLTRMTLTLLDTLDYPELLSQFDTLPDTFLLFLNKLGTITIDKIDFAGKSAESTTFSCTLDESSRQATLSKVHRKGSEHPQASLKHYHITRKLLKDLPLDEQRDCDTAEVVLAFPLDGESEPIIGPQKFLIQSDFVTQASRQDVMESHRNKDILDGIAEAFLDAVCQFCNHPTLQYKWPRYIPGKISNTFWERLKDKIHELLKGRAVLRGHSHGPLRPISQLKQIGEDFTDEFGNALVPDLDEEMYLASEYQQEDIAALVSLGLGVLGFGSVMERFRHDLEQPSSGSRFKSPETNEDWHTRTAKLLLRPFEEKWKTKGPDWVRGLACIPLQNGKWTAITEGAVFFPHTDGIIIPSYLGLRIVDEKATTNPTRKKLLSPLKESSSIDFETSLKDLHFLYSTCPPGTAVKLRESTSLWVFNHRDHRIHDEEDLYFQSDEEYGLQELMGSVLEIKPYNSGIVGSFIRPDYCKRIELLPVKRGGSHLPFKAWLQESVGILNHPRLVDSKDPTQLSPIFRYIIEARPEKLLGTLKAHWASYATVMSTGLASKISDTLVPGTNIGSIALKETFIPSETLTVRCGEFLDTQKFPFLKLENEPNIEGWKFLSAFHVGIEGGLDFWLQILYYCKLSNGPFRYELYEVIQREIWVSSTSNEDIKRVRSYFRDFIWDNDLVLALSCPKMLPTWTYSGRCRWDGPDYMTKLWALLPSLSHLNTPILTVFFQNTLDIEDVSWVDLVSELGAMKAENKPDTIAVQDIYLRLQRMSADLGSEELEAILASFEKDALIYDMLGQDWAAPSTCLWSKDAQVPGRSTISGQYKDLKDLFVGVLKVKIPDLRLLVEELKRVAQSSPSTNDIKSLIWQINTFAPTTEDLARLRGSKIFPVRKTNGSIELWTRLARFSIIDRQLWADAFDGKLDFLDFTLKEIRALEPFLSGYGGILPEPSAKRTRHLRRRAYALSRCATHFGSPKTKNDSQTLYQLLLKTKVYETDGIIGSLQYTLLGETVIVEVSKTKLHVEEGPEGLNIYVPKDSKDQEICYLRLLPTKLFNETMMGEVDSNSTLAFDSRAVSIITAIFASSDEVVNLVLEEAGIIPVPYPDQYEEVLQQPPPDDVWLSPGIDQQHNAESENASVGSGTQAGITTPGTSASPARSTNFSIPATSTHQATYHSSVPSQPIQLFDSPPRTSPEPAFPENARRPFTPGGNQVEYRRLLNNIITAARNKRGAFPSQGAFNLGELLNALPVEATREVDNYDLPFGVRNENQLAHDMKVGAAGELYMCTKTTEFRQSSDMYRHLKFSPASRLLSLDSVAITGRAESATSNREWLPGYVYLGSCEAKMQDMRLGVQASAEVYIILRVFNLNKDKIDMRLYVDPAGMEDRGELLFTSESYSVVPPTGDGH</sequence>
<dbReference type="InParanoid" id="A0A2J6SXE1"/>
<dbReference type="InterPro" id="IPR036890">
    <property type="entry name" value="HATPase_C_sf"/>
</dbReference>
<dbReference type="Proteomes" id="UP000235371">
    <property type="component" value="Unassembled WGS sequence"/>
</dbReference>
<dbReference type="OrthoDB" id="1262810at2759"/>
<evidence type="ECO:0008006" key="4">
    <source>
        <dbReference type="Google" id="ProtNLM"/>
    </source>
</evidence>
<dbReference type="GeneID" id="36595279"/>
<evidence type="ECO:0000256" key="1">
    <source>
        <dbReference type="SAM" id="MobiDB-lite"/>
    </source>
</evidence>
<protein>
    <recommendedName>
        <fullName evidence="4">Protein NO VEIN C-terminal domain-containing protein</fullName>
    </recommendedName>
</protein>
<dbReference type="SUPFAM" id="SSF55874">
    <property type="entry name" value="ATPase domain of HSP90 chaperone/DNA topoisomerase II/histidine kinase"/>
    <property type="match status" value="1"/>
</dbReference>
<organism evidence="2 3">
    <name type="scientific">Hyaloscypha bicolor E</name>
    <dbReference type="NCBI Taxonomy" id="1095630"/>
    <lineage>
        <taxon>Eukaryota</taxon>
        <taxon>Fungi</taxon>
        <taxon>Dikarya</taxon>
        <taxon>Ascomycota</taxon>
        <taxon>Pezizomycotina</taxon>
        <taxon>Leotiomycetes</taxon>
        <taxon>Helotiales</taxon>
        <taxon>Hyaloscyphaceae</taxon>
        <taxon>Hyaloscypha</taxon>
        <taxon>Hyaloscypha bicolor</taxon>
    </lineage>
</organism>
<reference evidence="2 3" key="1">
    <citation type="submission" date="2016-04" db="EMBL/GenBank/DDBJ databases">
        <title>A degradative enzymes factory behind the ericoid mycorrhizal symbiosis.</title>
        <authorList>
            <consortium name="DOE Joint Genome Institute"/>
            <person name="Martino E."/>
            <person name="Morin E."/>
            <person name="Grelet G."/>
            <person name="Kuo A."/>
            <person name="Kohler A."/>
            <person name="Daghino S."/>
            <person name="Barry K."/>
            <person name="Choi C."/>
            <person name="Cichocki N."/>
            <person name="Clum A."/>
            <person name="Copeland A."/>
            <person name="Hainaut M."/>
            <person name="Haridas S."/>
            <person name="Labutti K."/>
            <person name="Lindquist E."/>
            <person name="Lipzen A."/>
            <person name="Khouja H.-R."/>
            <person name="Murat C."/>
            <person name="Ohm R."/>
            <person name="Olson A."/>
            <person name="Spatafora J."/>
            <person name="Veneault-Fourrey C."/>
            <person name="Henrissat B."/>
            <person name="Grigoriev I."/>
            <person name="Martin F."/>
            <person name="Perotto S."/>
        </authorList>
    </citation>
    <scope>NUCLEOTIDE SEQUENCE [LARGE SCALE GENOMIC DNA]</scope>
    <source>
        <strain evidence="2 3">E</strain>
    </source>
</reference>
<feature type="compositionally biased region" description="Polar residues" evidence="1">
    <location>
        <begin position="1302"/>
        <end position="1359"/>
    </location>
</feature>
<dbReference type="PANTHER" id="PTHR32387">
    <property type="entry name" value="WU:FJ29H11"/>
    <property type="match status" value="1"/>
</dbReference>
<gene>
    <name evidence="2" type="ORF">K444DRAFT_666667</name>
</gene>
<evidence type="ECO:0000313" key="2">
    <source>
        <dbReference type="EMBL" id="PMD55411.1"/>
    </source>
</evidence>
<accession>A0A2J6SXE1</accession>
<dbReference type="Gene3D" id="3.30.565.10">
    <property type="entry name" value="Histidine kinase-like ATPase, C-terminal domain"/>
    <property type="match status" value="1"/>
</dbReference>
<dbReference type="RefSeq" id="XP_024732315.1">
    <property type="nucleotide sequence ID" value="XM_024887203.1"/>
</dbReference>
<dbReference type="NCBIfam" id="NF047352">
    <property type="entry name" value="P_loop_sacsin"/>
    <property type="match status" value="1"/>
</dbReference>
<proteinExistence type="predicted"/>
<feature type="region of interest" description="Disordered" evidence="1">
    <location>
        <begin position="1289"/>
        <end position="1387"/>
    </location>
</feature>